<accession>A0A914UVD2</accession>
<dbReference type="PANTHER" id="PTHR46073:SF1">
    <property type="entry name" value="GH18 DOMAIN-CONTAINING PROTEIN-RELATED"/>
    <property type="match status" value="1"/>
</dbReference>
<dbReference type="SMART" id="SM00257">
    <property type="entry name" value="LysM"/>
    <property type="match status" value="7"/>
</dbReference>
<evidence type="ECO:0000256" key="1">
    <source>
        <dbReference type="ARBA" id="ARBA00004613"/>
    </source>
</evidence>
<dbReference type="GO" id="GO:0005576">
    <property type="term" value="C:extracellular region"/>
    <property type="evidence" value="ECO:0007669"/>
    <property type="project" value="UniProtKB-SubCell"/>
</dbReference>
<dbReference type="InterPro" id="IPR017853">
    <property type="entry name" value="GH"/>
</dbReference>
<comment type="similarity">
    <text evidence="2">Belongs to the plant self-incompatibility (S1) protein family.</text>
</comment>
<evidence type="ECO:0000256" key="9">
    <source>
        <dbReference type="SAM" id="SignalP"/>
    </source>
</evidence>
<dbReference type="PROSITE" id="PS51782">
    <property type="entry name" value="LYSM"/>
    <property type="match status" value="5"/>
</dbReference>
<keyword evidence="4" id="KW-0964">Secreted</keyword>
<dbReference type="InterPro" id="IPR010264">
    <property type="entry name" value="Self-incomp_S1"/>
</dbReference>
<evidence type="ECO:0000259" key="11">
    <source>
        <dbReference type="PROSITE" id="PS51910"/>
    </source>
</evidence>
<dbReference type="InterPro" id="IPR029070">
    <property type="entry name" value="Chitinase_insertion_sf"/>
</dbReference>
<dbReference type="Gene3D" id="3.20.20.80">
    <property type="entry name" value="Glycosidases"/>
    <property type="match status" value="1"/>
</dbReference>
<evidence type="ECO:0000259" key="10">
    <source>
        <dbReference type="PROSITE" id="PS51782"/>
    </source>
</evidence>
<dbReference type="Gene3D" id="3.10.50.10">
    <property type="match status" value="1"/>
</dbReference>
<dbReference type="InterPro" id="IPR011583">
    <property type="entry name" value="Chitinase_II/V-like_cat"/>
</dbReference>
<evidence type="ECO:0000256" key="5">
    <source>
        <dbReference type="ARBA" id="ARBA00022729"/>
    </source>
</evidence>
<sequence>MLVIAYIILGFIVATKCTDVCTEWHTVSTADNCYKIWTDHGITETVLRAANRGLNCDALQIGQKLCLKLSTKPLVCVKYQLIQSGDYCYKIYTDANLSERQFKELNPQLNCDSLQINQAICIRGSINGNPAVVPTTRNISMTRTTPKTTTSNAPQMCTESHNVESGDTCFAIQQAYGVNSTFFSLLNPHVICSDLKIGQKVCIDNLGICPRRHTVVTGNTCYDLQLMYNLGQGDIQNMNKDIDCNRLSIGRRVCVGDIPERQCDLKHTVATGDTCWSISLKYGVTVDELMFMNPNIKCEMLLPMSKLCVAAVNSIRCAEFHLVDPAESCEDLRASYRLSTVELHRLNPTLDCYKLSQAKQVCIGEGYFQSGTCSKSVRIESDARDTCTKVTAENNLPLDNLKRMNPALNCLALRIGHLVCVQDFGGFDQQSATDKLLKKIGALVPQLSIAVETYKTMPSAEHSHRVYELLVSSILDSKVYSEIRNLYDQSDDFRKILDAQSASVDRSALCARLAQSKFSQNVHMCICGNNHLLLYCQALMSMELSSTVGDLSRKRDVRAIKPPIGCSLESDALSGCFGGGCSVNLGSIEGVSGCYDVISASYVPVVNTMDVKTELNLLLFSFSMGARIKTGDMLIPQMCDLPDFNCEDYCLWRYYKEANGAAYFVATVKSNVLGWEDTIATWKEGYPRKAGCNVGDEAAILIRNDRTCQKSVNVNCASGNDKIGSKNLDNKGDTMEFAFHPRIDGRTLFYCDVTPKYGPKIRIDVYGGTSELEGEKNFYYHIEVTSIHQKKVIFGNRSTGFQNDGVYYQDKESDPEERRLMMAFKNKCDEDEDADGSEEPTGKSLVPAASCGKRIVGYYTAWGKREVSKAQLKRLTHVIFAFIAIKADGSLSFDGVAQGEENGKNAGQKAEKRFNDMRTKARTVNAGVSVLFAVGGWENSQYFSAIASKSNSRAKFIDNIIQFMTRHKLDGIDLDWEYPVTGGAQEGVLADKGNYVALMRELRERLDGVQRQLNRKSRYIISFASAAGQWTLDPGYDLKKLLKYADFANVMTYDYFGAWASKWGGYTGPPAPLYYGNPKGFSGKMNVDWTMKYYSCRSKKPSQLNMGVPFYGRFWKNVGKAIDPKDPMWRTTAAVGGKFDGGYVGWRELVDSEWAIRSASFHDKSKTPYIWDSKTKRFLGFENPQSLRFKMDYAIKKNIGGLMIWAIDLDHDSDLLLNLVSIADLCSGGSGDAVKHKCPPIEDIRWWNPENGGESKQGMCGKSAPLINGFYPVCDPDDPGYSCCGAAGYCGSEDEFCKCDTCVDYRADPDRIVAKPVKPTRSVEWYG</sequence>
<dbReference type="GO" id="GO:0006032">
    <property type="term" value="P:chitin catabolic process"/>
    <property type="evidence" value="ECO:0007669"/>
    <property type="project" value="UniProtKB-ARBA"/>
</dbReference>
<evidence type="ECO:0000313" key="12">
    <source>
        <dbReference type="Proteomes" id="UP000887566"/>
    </source>
</evidence>
<evidence type="ECO:0000256" key="2">
    <source>
        <dbReference type="ARBA" id="ARBA00005581"/>
    </source>
</evidence>
<feature type="chain" id="PRO_5037506737" evidence="9">
    <location>
        <begin position="18"/>
        <end position="1327"/>
    </location>
</feature>
<dbReference type="GO" id="GO:0008061">
    <property type="term" value="F:chitin binding"/>
    <property type="evidence" value="ECO:0007669"/>
    <property type="project" value="InterPro"/>
</dbReference>
<keyword evidence="3" id="KW-0713">Self-incompatibility</keyword>
<feature type="domain" description="LysM" evidence="10">
    <location>
        <begin position="159"/>
        <end position="203"/>
    </location>
</feature>
<feature type="domain" description="LysM" evidence="10">
    <location>
        <begin position="211"/>
        <end position="255"/>
    </location>
</feature>
<dbReference type="GO" id="GO:0005975">
    <property type="term" value="P:carbohydrate metabolic process"/>
    <property type="evidence" value="ECO:0007669"/>
    <property type="project" value="InterPro"/>
</dbReference>
<dbReference type="InterPro" id="IPR036779">
    <property type="entry name" value="LysM_dom_sf"/>
</dbReference>
<keyword evidence="12" id="KW-1185">Reference proteome</keyword>
<dbReference type="SUPFAM" id="SSF54106">
    <property type="entry name" value="LysM domain"/>
    <property type="match status" value="5"/>
</dbReference>
<dbReference type="InterPro" id="IPR001579">
    <property type="entry name" value="Glyco_hydro_18_chit_AS"/>
</dbReference>
<dbReference type="SUPFAM" id="SSF54556">
    <property type="entry name" value="Chitinase insertion domain"/>
    <property type="match status" value="1"/>
</dbReference>
<dbReference type="Proteomes" id="UP000887566">
    <property type="component" value="Unplaced"/>
</dbReference>
<name>A0A914UVD2_9BILA</name>
<dbReference type="Pfam" id="PF01476">
    <property type="entry name" value="LysM"/>
    <property type="match status" value="5"/>
</dbReference>
<dbReference type="InterPro" id="IPR018392">
    <property type="entry name" value="LysM"/>
</dbReference>
<dbReference type="GO" id="GO:0060320">
    <property type="term" value="P:rejection of self pollen"/>
    <property type="evidence" value="ECO:0007669"/>
    <property type="project" value="UniProtKB-KW"/>
</dbReference>
<dbReference type="SUPFAM" id="SSF51445">
    <property type="entry name" value="(Trans)glycosidases"/>
    <property type="match status" value="1"/>
</dbReference>
<dbReference type="GO" id="GO:0004568">
    <property type="term" value="F:chitinase activity"/>
    <property type="evidence" value="ECO:0007669"/>
    <property type="project" value="UniProtKB-ARBA"/>
</dbReference>
<dbReference type="PROSITE" id="PS01095">
    <property type="entry name" value="GH18_1"/>
    <property type="match status" value="1"/>
</dbReference>
<dbReference type="SMART" id="SM00270">
    <property type="entry name" value="ChtBD1"/>
    <property type="match status" value="1"/>
</dbReference>
<dbReference type="PANTHER" id="PTHR46073">
    <property type="entry name" value="CHITINASE"/>
    <property type="match status" value="1"/>
</dbReference>
<proteinExistence type="inferred from homology"/>
<reference evidence="13" key="1">
    <citation type="submission" date="2022-11" db="UniProtKB">
        <authorList>
            <consortium name="WormBaseParasite"/>
        </authorList>
    </citation>
    <scope>IDENTIFICATION</scope>
</reference>
<evidence type="ECO:0000256" key="4">
    <source>
        <dbReference type="ARBA" id="ARBA00022525"/>
    </source>
</evidence>
<dbReference type="WBParaSite" id="PSAMB.scaffold128size74779.g2257.t1">
    <property type="protein sequence ID" value="PSAMB.scaffold128size74779.g2257.t1"/>
    <property type="gene ID" value="PSAMB.scaffold128size74779.g2257"/>
</dbReference>
<feature type="signal peptide" evidence="9">
    <location>
        <begin position="1"/>
        <end position="17"/>
    </location>
</feature>
<evidence type="ECO:0000313" key="13">
    <source>
        <dbReference type="WBParaSite" id="PSAMB.scaffold128size74779.g2257.t1"/>
    </source>
</evidence>
<comment type="subcellular location">
    <subcellularLocation>
        <location evidence="1">Secreted</location>
    </subcellularLocation>
</comment>
<dbReference type="CDD" id="cd00118">
    <property type="entry name" value="LysM"/>
    <property type="match status" value="5"/>
</dbReference>
<feature type="domain" description="LysM" evidence="10">
    <location>
        <begin position="265"/>
        <end position="309"/>
    </location>
</feature>
<dbReference type="InterPro" id="IPR001223">
    <property type="entry name" value="Glyco_hydro18_cat"/>
</dbReference>
<dbReference type="CDD" id="cd10909">
    <property type="entry name" value="ChtBD1_GH18_2"/>
    <property type="match status" value="1"/>
</dbReference>
<feature type="domain" description="LysM" evidence="10">
    <location>
        <begin position="78"/>
        <end position="122"/>
    </location>
</feature>
<dbReference type="Pfam" id="PF05938">
    <property type="entry name" value="Self-incomp_S1"/>
    <property type="match status" value="1"/>
</dbReference>
<feature type="domain" description="GH18" evidence="11">
    <location>
        <begin position="853"/>
        <end position="1227"/>
    </location>
</feature>
<keyword evidence="7 8" id="KW-0326">Glycosidase</keyword>
<feature type="domain" description="LysM" evidence="10">
    <location>
        <begin position="23"/>
        <end position="67"/>
    </location>
</feature>
<dbReference type="Gene3D" id="3.10.350.10">
    <property type="entry name" value="LysM domain"/>
    <property type="match status" value="7"/>
</dbReference>
<dbReference type="InterPro" id="IPR001002">
    <property type="entry name" value="Chitin-bd_1"/>
</dbReference>
<evidence type="ECO:0000256" key="6">
    <source>
        <dbReference type="ARBA" id="ARBA00022801"/>
    </source>
</evidence>
<keyword evidence="6 8" id="KW-0378">Hydrolase</keyword>
<dbReference type="Pfam" id="PF00704">
    <property type="entry name" value="Glyco_hydro_18"/>
    <property type="match status" value="1"/>
</dbReference>
<organism evidence="12 13">
    <name type="scientific">Plectus sambesii</name>
    <dbReference type="NCBI Taxonomy" id="2011161"/>
    <lineage>
        <taxon>Eukaryota</taxon>
        <taxon>Metazoa</taxon>
        <taxon>Ecdysozoa</taxon>
        <taxon>Nematoda</taxon>
        <taxon>Chromadorea</taxon>
        <taxon>Plectida</taxon>
        <taxon>Plectina</taxon>
        <taxon>Plectoidea</taxon>
        <taxon>Plectidae</taxon>
        <taxon>Plectus</taxon>
    </lineage>
</organism>
<keyword evidence="5 9" id="KW-0732">Signal</keyword>
<dbReference type="SMART" id="SM00636">
    <property type="entry name" value="Glyco_18"/>
    <property type="match status" value="1"/>
</dbReference>
<evidence type="ECO:0000256" key="7">
    <source>
        <dbReference type="ARBA" id="ARBA00023295"/>
    </source>
</evidence>
<protein>
    <submittedName>
        <fullName evidence="13">Chitinase</fullName>
    </submittedName>
</protein>
<dbReference type="PROSITE" id="PS51910">
    <property type="entry name" value="GH18_2"/>
    <property type="match status" value="1"/>
</dbReference>
<evidence type="ECO:0000256" key="8">
    <source>
        <dbReference type="RuleBase" id="RU000489"/>
    </source>
</evidence>
<evidence type="ECO:0000256" key="3">
    <source>
        <dbReference type="ARBA" id="ARBA00022471"/>
    </source>
</evidence>